<dbReference type="AlphaFoldDB" id="A0A4C1TW93"/>
<protein>
    <submittedName>
        <fullName evidence="2">Uncharacterized protein</fullName>
    </submittedName>
</protein>
<gene>
    <name evidence="2" type="ORF">EVAR_9120_1</name>
</gene>
<accession>A0A4C1TW93</accession>
<feature type="region of interest" description="Disordered" evidence="1">
    <location>
        <begin position="1"/>
        <end position="35"/>
    </location>
</feature>
<evidence type="ECO:0000313" key="2">
    <source>
        <dbReference type="EMBL" id="GBP18277.1"/>
    </source>
</evidence>
<comment type="caution">
    <text evidence="2">The sequence shown here is derived from an EMBL/GenBank/DDBJ whole genome shotgun (WGS) entry which is preliminary data.</text>
</comment>
<feature type="compositionally biased region" description="Basic and acidic residues" evidence="1">
    <location>
        <begin position="19"/>
        <end position="33"/>
    </location>
</feature>
<keyword evidence="3" id="KW-1185">Reference proteome</keyword>
<feature type="region of interest" description="Disordered" evidence="1">
    <location>
        <begin position="53"/>
        <end position="94"/>
    </location>
</feature>
<proteinExistence type="predicted"/>
<feature type="compositionally biased region" description="Polar residues" evidence="1">
    <location>
        <begin position="81"/>
        <end position="93"/>
    </location>
</feature>
<reference evidence="2 3" key="1">
    <citation type="journal article" date="2019" name="Commun. Biol.">
        <title>The bagworm genome reveals a unique fibroin gene that provides high tensile strength.</title>
        <authorList>
            <person name="Kono N."/>
            <person name="Nakamura H."/>
            <person name="Ohtoshi R."/>
            <person name="Tomita M."/>
            <person name="Numata K."/>
            <person name="Arakawa K."/>
        </authorList>
    </citation>
    <scope>NUCLEOTIDE SEQUENCE [LARGE SCALE GENOMIC DNA]</scope>
</reference>
<organism evidence="2 3">
    <name type="scientific">Eumeta variegata</name>
    <name type="common">Bagworm moth</name>
    <name type="synonym">Eumeta japonica</name>
    <dbReference type="NCBI Taxonomy" id="151549"/>
    <lineage>
        <taxon>Eukaryota</taxon>
        <taxon>Metazoa</taxon>
        <taxon>Ecdysozoa</taxon>
        <taxon>Arthropoda</taxon>
        <taxon>Hexapoda</taxon>
        <taxon>Insecta</taxon>
        <taxon>Pterygota</taxon>
        <taxon>Neoptera</taxon>
        <taxon>Endopterygota</taxon>
        <taxon>Lepidoptera</taxon>
        <taxon>Glossata</taxon>
        <taxon>Ditrysia</taxon>
        <taxon>Tineoidea</taxon>
        <taxon>Psychidae</taxon>
        <taxon>Oiketicinae</taxon>
        <taxon>Eumeta</taxon>
    </lineage>
</organism>
<evidence type="ECO:0000256" key="1">
    <source>
        <dbReference type="SAM" id="MobiDB-lite"/>
    </source>
</evidence>
<evidence type="ECO:0000313" key="3">
    <source>
        <dbReference type="Proteomes" id="UP000299102"/>
    </source>
</evidence>
<name>A0A4C1TW93_EUMVA</name>
<sequence>MMNNGSQKERYARVRRRARDGAHVKDENDKQAESEEGNSFLILSYFLRSPAGPRGRVSAMSVSFGGRPIPPPPSHNLPSSVTNPFRQSTSSSIKHPIPTREATYWLLLLFCECP</sequence>
<dbReference type="Proteomes" id="UP000299102">
    <property type="component" value="Unassembled WGS sequence"/>
</dbReference>
<dbReference type="EMBL" id="BGZK01000095">
    <property type="protein sequence ID" value="GBP18277.1"/>
    <property type="molecule type" value="Genomic_DNA"/>
</dbReference>